<keyword evidence="3" id="KW-0645">Protease</keyword>
<keyword evidence="9" id="KW-1185">Reference proteome</keyword>
<evidence type="ECO:0000256" key="5">
    <source>
        <dbReference type="ARBA" id="ARBA00022801"/>
    </source>
</evidence>
<dbReference type="Proteomes" id="UP000076837">
    <property type="component" value="Unassembled WGS sequence"/>
</dbReference>
<protein>
    <submittedName>
        <fullName evidence="8">Serine-type carboxypeptidase</fullName>
    </submittedName>
</protein>
<dbReference type="SUPFAM" id="SSF53474">
    <property type="entry name" value="alpha/beta-Hydrolases"/>
    <property type="match status" value="1"/>
</dbReference>
<keyword evidence="5" id="KW-0378">Hydrolase</keyword>
<evidence type="ECO:0000313" key="9">
    <source>
        <dbReference type="Proteomes" id="UP000076837"/>
    </source>
</evidence>
<keyword evidence="2 8" id="KW-0121">Carboxypeptidase</keyword>
<dbReference type="InterPro" id="IPR029058">
    <property type="entry name" value="AB_hydrolase_fold"/>
</dbReference>
<reference evidence="8 9" key="1">
    <citation type="journal article" date="2016" name="Sci. Rep.">
        <title>Draft genome sequencing and secretome analysis of fungal phytopathogen Ascochyta rabiei provides insight into the necrotrophic effector repertoire.</title>
        <authorList>
            <person name="Verma S."/>
            <person name="Gazara R.K."/>
            <person name="Nizam S."/>
            <person name="Parween S."/>
            <person name="Chattopadhyay D."/>
            <person name="Verma P.K."/>
        </authorList>
    </citation>
    <scope>NUCLEOTIDE SEQUENCE [LARGE SCALE GENOMIC DNA]</scope>
    <source>
        <strain evidence="8 9">ArDII</strain>
    </source>
</reference>
<dbReference type="SUPFAM" id="SSF48452">
    <property type="entry name" value="TPR-like"/>
    <property type="match status" value="1"/>
</dbReference>
<dbReference type="InterPro" id="IPR011990">
    <property type="entry name" value="TPR-like_helical_dom_sf"/>
</dbReference>
<keyword evidence="6" id="KW-0325">Glycoprotein</keyword>
<dbReference type="PANTHER" id="PTHR11802">
    <property type="entry name" value="SERINE PROTEASE FAMILY S10 SERINE CARBOXYPEPTIDASE"/>
    <property type="match status" value="1"/>
</dbReference>
<dbReference type="PANTHER" id="PTHR11802:SF189">
    <property type="entry name" value="CARBOXYPEPTIDASE"/>
    <property type="match status" value="1"/>
</dbReference>
<dbReference type="GO" id="GO:0006508">
    <property type="term" value="P:proteolysis"/>
    <property type="evidence" value="ECO:0007669"/>
    <property type="project" value="UniProtKB-KW"/>
</dbReference>
<dbReference type="EMBL" id="JYNV01000179">
    <property type="protein sequence ID" value="KZM24000.1"/>
    <property type="molecule type" value="Genomic_DNA"/>
</dbReference>
<feature type="chain" id="PRO_5007842722" evidence="7">
    <location>
        <begin position="22"/>
        <end position="971"/>
    </location>
</feature>
<dbReference type="Gene3D" id="3.40.50.1820">
    <property type="entry name" value="alpha/beta hydrolase"/>
    <property type="match status" value="1"/>
</dbReference>
<keyword evidence="4 7" id="KW-0732">Signal</keyword>
<dbReference type="Pfam" id="PF00450">
    <property type="entry name" value="Peptidase_S10"/>
    <property type="match status" value="1"/>
</dbReference>
<evidence type="ECO:0000256" key="6">
    <source>
        <dbReference type="ARBA" id="ARBA00023180"/>
    </source>
</evidence>
<dbReference type="GO" id="GO:0004185">
    <property type="term" value="F:serine-type carboxypeptidase activity"/>
    <property type="evidence" value="ECO:0007669"/>
    <property type="project" value="InterPro"/>
</dbReference>
<evidence type="ECO:0000256" key="4">
    <source>
        <dbReference type="ARBA" id="ARBA00022729"/>
    </source>
</evidence>
<proteinExistence type="inferred from homology"/>
<evidence type="ECO:0000256" key="3">
    <source>
        <dbReference type="ARBA" id="ARBA00022670"/>
    </source>
</evidence>
<evidence type="ECO:0000256" key="7">
    <source>
        <dbReference type="SAM" id="SignalP"/>
    </source>
</evidence>
<evidence type="ECO:0000256" key="2">
    <source>
        <dbReference type="ARBA" id="ARBA00022645"/>
    </source>
</evidence>
<dbReference type="InterPro" id="IPR001563">
    <property type="entry name" value="Peptidase_S10"/>
</dbReference>
<evidence type="ECO:0000256" key="1">
    <source>
        <dbReference type="ARBA" id="ARBA00009431"/>
    </source>
</evidence>
<comment type="similarity">
    <text evidence="1">Belongs to the peptidase S10 family.</text>
</comment>
<dbReference type="AlphaFoldDB" id="A0A163EXQ9"/>
<dbReference type="STRING" id="5454.A0A163EXQ9"/>
<organism evidence="8 9">
    <name type="scientific">Didymella rabiei</name>
    <name type="common">Chickpea ascochyta blight fungus</name>
    <name type="synonym">Mycosphaerella rabiei</name>
    <dbReference type="NCBI Taxonomy" id="5454"/>
    <lineage>
        <taxon>Eukaryota</taxon>
        <taxon>Fungi</taxon>
        <taxon>Dikarya</taxon>
        <taxon>Ascomycota</taxon>
        <taxon>Pezizomycotina</taxon>
        <taxon>Dothideomycetes</taxon>
        <taxon>Pleosporomycetidae</taxon>
        <taxon>Pleosporales</taxon>
        <taxon>Pleosporineae</taxon>
        <taxon>Didymellaceae</taxon>
        <taxon>Ascochyta</taxon>
    </lineage>
</organism>
<accession>A0A163EXQ9</accession>
<dbReference type="GO" id="GO:0000324">
    <property type="term" value="C:fungal-type vacuole"/>
    <property type="evidence" value="ECO:0007669"/>
    <property type="project" value="TreeGrafter"/>
</dbReference>
<comment type="caution">
    <text evidence="8">The sequence shown here is derived from an EMBL/GenBank/DDBJ whole genome shotgun (WGS) entry which is preliminary data.</text>
</comment>
<sequence length="971" mass="108873">MGRSSIHLILYFFLHFLSASAFVPEHLISDFPSKNSRGLRTIASNVAAGAWISYKETHICETTPGVRAFSGYIHLLSYLLDDFGGAAEYNASMFFWFFESRNDARNAPLSLYLGGGPGTTSLMGATSENGPCYINSDSNSTRLNPWSWNNNVSMLYIDQPVKVGFSYDSLVPSVLDLLTGNVTQAQGTEESNSISVIGILPNQEPSSAANTTTNAARVLWKFTQIWLQEFPEHKSSNDRISIWGNSYGGHWVPGAMAHFQAQNDKIPHNGTLDGVHARHLHLDTLGLTNGCVDAKIEGSYYPQYAFNNTYGLQTISEDVYRGALTNLTKEGGCYDLIERCRSLAIFELGQYGTNHTVNEACATATLYCFQYVQGAFTANSKRNPFDISRGSKSPLLIDYIIGYMNQDWVQKELGVPLNFSISSNVITQTYLGVTGDLVRVSIDKMNRVANSDIKIALIFGDRDYRCNWLGGEAVSLSLSYPAAPLFHDAGYQSILPVSNATSPVPSGSGSGLVRQHGSVSFSRVFNAGHAVGAYQPETVFHIFDRVMFDRDVATGNLSTAGSSNYSSKGSASSFDVKNQLPIDEGEPRCYTWDALNTSKKEHVARWAECENLFPHIQRLKTVYPTLTPSPDSNEDFEFARLLIDSAWYQHERGNSMEATVSNNMAQSICDSLKLRLLEHPDMFENSSDTLEQVNYSLVELAHNRGCIALEINEPINALKYHTLFNDTMVKEKHIHHPDDMRLAISWNELGNAQMLNGDWKQGEECFKTSITEMQKYGKFKPTTISLPLANLGLAYWLQGKNDLASSTLSKGFRDREEEFGQEDRESFITGRFLHALGNVEASFDYHRRALMHYKSTLGNRHHRTADMFVKVAEHNIMLGNPEMALALLDHSLDAFSISHTFMPEKTRASWMRYKALTRLRQYKDAERELTACFQTYIKLRSSREDSLLEIKKRPEDLDDRDIDDLIVFWSK</sequence>
<dbReference type="Gene3D" id="1.25.40.10">
    <property type="entry name" value="Tetratricopeptide repeat domain"/>
    <property type="match status" value="2"/>
</dbReference>
<name>A0A163EXQ9_DIDRA</name>
<feature type="signal peptide" evidence="7">
    <location>
        <begin position="1"/>
        <end position="21"/>
    </location>
</feature>
<gene>
    <name evidence="8" type="ORF">ST47_g4881</name>
</gene>
<dbReference type="PRINTS" id="PR00724">
    <property type="entry name" value="CRBOXYPTASEC"/>
</dbReference>
<evidence type="ECO:0000313" key="8">
    <source>
        <dbReference type="EMBL" id="KZM24000.1"/>
    </source>
</evidence>